<dbReference type="InterPro" id="IPR010663">
    <property type="entry name" value="Znf_FPG/IleRS"/>
</dbReference>
<organism evidence="18 19">
    <name type="scientific">Thauera sedimentorum</name>
    <dbReference type="NCBI Taxonomy" id="2767595"/>
    <lineage>
        <taxon>Bacteria</taxon>
        <taxon>Pseudomonadati</taxon>
        <taxon>Pseudomonadota</taxon>
        <taxon>Betaproteobacteria</taxon>
        <taxon>Rhodocyclales</taxon>
        <taxon>Zoogloeaceae</taxon>
        <taxon>Thauera</taxon>
    </lineage>
</organism>
<dbReference type="SUPFAM" id="SSF81624">
    <property type="entry name" value="N-terminal domain of MutM-like DNA repair proteins"/>
    <property type="match status" value="1"/>
</dbReference>
<dbReference type="InterPro" id="IPR015886">
    <property type="entry name" value="H2TH_FPG"/>
</dbReference>
<comment type="caution">
    <text evidence="15">Lacks conserved residue(s) required for the propagation of feature annotation.</text>
</comment>
<dbReference type="SUPFAM" id="SSF46946">
    <property type="entry name" value="S13-like H2TH domain"/>
    <property type="match status" value="1"/>
</dbReference>
<dbReference type="InterPro" id="IPR035937">
    <property type="entry name" value="FPG_N"/>
</dbReference>
<evidence type="ECO:0000256" key="4">
    <source>
        <dbReference type="ARBA" id="ARBA00022723"/>
    </source>
</evidence>
<dbReference type="PROSITE" id="PS51068">
    <property type="entry name" value="FPG_CAT"/>
    <property type="match status" value="1"/>
</dbReference>
<keyword evidence="8 15" id="KW-0862">Zinc</keyword>
<feature type="binding site" evidence="15">
    <location>
        <position position="109"/>
    </location>
    <ligand>
        <name>DNA</name>
        <dbReference type="ChEBI" id="CHEBI:16991"/>
    </ligand>
</feature>
<keyword evidence="9 15" id="KW-0238">DNA-binding</keyword>
<comment type="catalytic activity">
    <reaction evidence="1 15">
        <text>Hydrolysis of DNA containing ring-opened 7-methylguanine residues, releasing 2,6-diamino-4-hydroxy-5-(N-methyl)formamidopyrimidine.</text>
        <dbReference type="EC" id="3.2.2.23"/>
    </reaction>
</comment>
<evidence type="ECO:0000313" key="18">
    <source>
        <dbReference type="EMBL" id="MBD8504450.1"/>
    </source>
</evidence>
<dbReference type="CDD" id="cd08966">
    <property type="entry name" value="EcFpg-like_N"/>
    <property type="match status" value="1"/>
</dbReference>
<keyword evidence="4 15" id="KW-0479">Metal-binding</keyword>
<dbReference type="InterPro" id="IPR015887">
    <property type="entry name" value="DNA_glyclase_Znf_dom_DNA_BS"/>
</dbReference>
<keyword evidence="12 15" id="KW-0511">Multifunctional enzyme</keyword>
<dbReference type="InterPro" id="IPR020629">
    <property type="entry name" value="FPG_Glyclase"/>
</dbReference>
<evidence type="ECO:0000256" key="1">
    <source>
        <dbReference type="ARBA" id="ARBA00001668"/>
    </source>
</evidence>
<evidence type="ECO:0000256" key="9">
    <source>
        <dbReference type="ARBA" id="ARBA00023125"/>
    </source>
</evidence>
<dbReference type="RefSeq" id="WP_187719189.1">
    <property type="nucleotide sequence ID" value="NZ_JACTAH010000002.1"/>
</dbReference>
<sequence>MPELPEVETTCRGIRPHVEARTLSALIVRNPRLRLPVPEELAQLLAGQVLRRVERRAKYLLLGFDAGSVIVHLGMSGSLRVVEASLPAGKHDHVDLVFGDTALRLRDPRRFGLLVWQPGPAAEHPLLAHLGPEPLGEGFDGAWLFRATRGLRQPIKHVLMDARKVVGVGNIYASESLFRARIHPLEPAGALGRQRCQRLVQTVRETLRDAIAAGGSTLRDFVGGDGQPGYFQQQYFVYGREGEPCRVCGSAIRRFVSAQRSTWFCARCQVLRKPA</sequence>
<dbReference type="GO" id="GO:0140078">
    <property type="term" value="F:class I DNA-(apurinic or apyrimidinic site) endonuclease activity"/>
    <property type="evidence" value="ECO:0007669"/>
    <property type="project" value="UniProtKB-EC"/>
</dbReference>
<feature type="active site" description="Schiff-base intermediate with DNA" evidence="15">
    <location>
        <position position="2"/>
    </location>
</feature>
<dbReference type="Gene3D" id="3.20.190.10">
    <property type="entry name" value="MutM-like, N-terminal"/>
    <property type="match status" value="1"/>
</dbReference>
<evidence type="ECO:0000313" key="19">
    <source>
        <dbReference type="Proteomes" id="UP000603602"/>
    </source>
</evidence>
<dbReference type="SMART" id="SM00898">
    <property type="entry name" value="Fapy_DNA_glyco"/>
    <property type="match status" value="1"/>
</dbReference>
<evidence type="ECO:0000256" key="6">
    <source>
        <dbReference type="ARBA" id="ARBA00022771"/>
    </source>
</evidence>
<feature type="active site" description="Proton donor" evidence="15">
    <location>
        <position position="3"/>
    </location>
</feature>
<keyword evidence="5 15" id="KW-0227">DNA damage</keyword>
<feature type="active site" description="Proton donor; for beta-elimination activity" evidence="15">
    <location>
        <position position="58"/>
    </location>
</feature>
<dbReference type="SUPFAM" id="SSF57716">
    <property type="entry name" value="Glucocorticoid receptor-like (DNA-binding domain)"/>
    <property type="match status" value="1"/>
</dbReference>
<evidence type="ECO:0000256" key="11">
    <source>
        <dbReference type="ARBA" id="ARBA00023239"/>
    </source>
</evidence>
<evidence type="ECO:0000256" key="14">
    <source>
        <dbReference type="ARBA" id="ARBA00044632"/>
    </source>
</evidence>
<dbReference type="PANTHER" id="PTHR22993:SF9">
    <property type="entry name" value="FORMAMIDOPYRIMIDINE-DNA GLYCOSYLASE"/>
    <property type="match status" value="1"/>
</dbReference>
<evidence type="ECO:0000256" key="15">
    <source>
        <dbReference type="HAMAP-Rule" id="MF_00103"/>
    </source>
</evidence>
<comment type="subunit">
    <text evidence="3 15">Monomer.</text>
</comment>
<dbReference type="Proteomes" id="UP000603602">
    <property type="component" value="Unassembled WGS sequence"/>
</dbReference>
<dbReference type="InterPro" id="IPR012319">
    <property type="entry name" value="FPG_cat"/>
</dbReference>
<evidence type="ECO:0000256" key="10">
    <source>
        <dbReference type="ARBA" id="ARBA00023204"/>
    </source>
</evidence>
<name>A0ABR9BDL1_9RHOO</name>
<dbReference type="Pfam" id="PF01149">
    <property type="entry name" value="Fapy_DNA_glyco"/>
    <property type="match status" value="1"/>
</dbReference>
<dbReference type="EMBL" id="JACYTO010000002">
    <property type="protein sequence ID" value="MBD8504450.1"/>
    <property type="molecule type" value="Genomic_DNA"/>
</dbReference>
<comment type="catalytic activity">
    <reaction evidence="14 15">
        <text>2'-deoxyribonucleotide-(2'-deoxyribose 5'-phosphate)-2'-deoxyribonucleotide-DNA = a 3'-end 2'-deoxyribonucleotide-(2,3-dehydro-2,3-deoxyribose 5'-phosphate)-DNA + a 5'-end 5'-phospho-2'-deoxyribonucleoside-DNA + H(+)</text>
        <dbReference type="Rhea" id="RHEA:66592"/>
        <dbReference type="Rhea" id="RHEA-COMP:13180"/>
        <dbReference type="Rhea" id="RHEA-COMP:16897"/>
        <dbReference type="Rhea" id="RHEA-COMP:17067"/>
        <dbReference type="ChEBI" id="CHEBI:15378"/>
        <dbReference type="ChEBI" id="CHEBI:136412"/>
        <dbReference type="ChEBI" id="CHEBI:157695"/>
        <dbReference type="ChEBI" id="CHEBI:167181"/>
        <dbReference type="EC" id="4.2.99.18"/>
    </reaction>
</comment>
<evidence type="ECO:0000256" key="7">
    <source>
        <dbReference type="ARBA" id="ARBA00022801"/>
    </source>
</evidence>
<dbReference type="GO" id="GO:0008534">
    <property type="term" value="F:oxidized purine nucleobase lesion DNA N-glycosylase activity"/>
    <property type="evidence" value="ECO:0007669"/>
    <property type="project" value="UniProtKB-EC"/>
</dbReference>
<dbReference type="HAMAP" id="MF_00103">
    <property type="entry name" value="Fapy_DNA_glycosyl"/>
    <property type="match status" value="1"/>
</dbReference>
<feature type="domain" description="FPG-type" evidence="16">
    <location>
        <begin position="236"/>
        <end position="270"/>
    </location>
</feature>
<comment type="caution">
    <text evidence="18">The sequence shown here is derived from an EMBL/GenBank/DDBJ whole genome shotgun (WGS) entry which is preliminary data.</text>
</comment>
<evidence type="ECO:0000256" key="2">
    <source>
        <dbReference type="ARBA" id="ARBA00009409"/>
    </source>
</evidence>
<comment type="function">
    <text evidence="15">Involved in base excision repair of DNA damaged by oxidation or by mutagenic agents. Acts as DNA glycosylase that recognizes and removes damaged bases. Has a preference for oxidized purines, such as 7,8-dihydro-8-oxoguanine (8-oxoG). Has AP (apurinic/apyrimidinic) lyase activity and introduces nicks in the DNA strand. Cleaves the DNA backbone by beta-delta elimination to generate a single-strand break at the site of the removed base with both 3'- and 5'-phosphates.</text>
</comment>
<dbReference type="SMART" id="SM01232">
    <property type="entry name" value="H2TH"/>
    <property type="match status" value="1"/>
</dbReference>
<dbReference type="Pfam" id="PF06827">
    <property type="entry name" value="zf-FPG_IleRS"/>
    <property type="match status" value="1"/>
</dbReference>
<keyword evidence="6 15" id="KW-0863">Zinc-finger</keyword>
<keyword evidence="11 15" id="KW-0456">Lyase</keyword>
<evidence type="ECO:0000259" key="17">
    <source>
        <dbReference type="PROSITE" id="PS51068"/>
    </source>
</evidence>
<keyword evidence="13 15" id="KW-0326">Glycosidase</keyword>
<dbReference type="Gene3D" id="1.10.8.50">
    <property type="match status" value="1"/>
</dbReference>
<comment type="similarity">
    <text evidence="2 15">Belongs to the FPG family.</text>
</comment>
<evidence type="ECO:0000256" key="12">
    <source>
        <dbReference type="ARBA" id="ARBA00023268"/>
    </source>
</evidence>
<dbReference type="NCBIfam" id="TIGR00577">
    <property type="entry name" value="fpg"/>
    <property type="match status" value="1"/>
</dbReference>
<evidence type="ECO:0000259" key="16">
    <source>
        <dbReference type="PROSITE" id="PS51066"/>
    </source>
</evidence>
<dbReference type="InterPro" id="IPR010979">
    <property type="entry name" value="Ribosomal_uS13-like_H2TH"/>
</dbReference>
<dbReference type="EC" id="3.2.2.23" evidence="15"/>
<dbReference type="EC" id="4.2.99.18" evidence="15"/>
<dbReference type="PANTHER" id="PTHR22993">
    <property type="entry name" value="FORMAMIDOPYRIMIDINE-DNA GLYCOSYLASE"/>
    <property type="match status" value="1"/>
</dbReference>
<dbReference type="PROSITE" id="PS51066">
    <property type="entry name" value="ZF_FPG_2"/>
    <property type="match status" value="1"/>
</dbReference>
<reference evidence="19" key="1">
    <citation type="submission" date="2023-07" db="EMBL/GenBank/DDBJ databases">
        <title>Thauera sp. CAU 1555 isolated from sand of Yaerae Beach.</title>
        <authorList>
            <person name="Kim W."/>
        </authorList>
    </citation>
    <scope>NUCLEOTIDE SEQUENCE [LARGE SCALE GENOMIC DNA]</scope>
    <source>
        <strain evidence="19">CAU 1555</strain>
    </source>
</reference>
<evidence type="ECO:0000256" key="8">
    <source>
        <dbReference type="ARBA" id="ARBA00022833"/>
    </source>
</evidence>
<feature type="binding site" evidence="15">
    <location>
        <position position="91"/>
    </location>
    <ligand>
        <name>DNA</name>
        <dbReference type="ChEBI" id="CHEBI:16991"/>
    </ligand>
</feature>
<accession>A0ABR9BDL1</accession>
<keyword evidence="7 15" id="KW-0378">Hydrolase</keyword>
<gene>
    <name evidence="15 18" type="primary">mutM</name>
    <name evidence="15" type="synonym">fpg</name>
    <name evidence="18" type="ORF">IFO67_16290</name>
</gene>
<evidence type="ECO:0000256" key="13">
    <source>
        <dbReference type="ARBA" id="ARBA00023295"/>
    </source>
</evidence>
<dbReference type="InterPro" id="IPR000214">
    <property type="entry name" value="Znf_DNA_glyclase/AP_lyase"/>
</dbReference>
<dbReference type="Pfam" id="PF06831">
    <property type="entry name" value="H2TH"/>
    <property type="match status" value="1"/>
</dbReference>
<keyword evidence="10 15" id="KW-0234">DNA repair</keyword>
<protein>
    <recommendedName>
        <fullName evidence="15">Formamidopyrimidine-DNA glycosylase</fullName>
        <shortName evidence="15">Fapy-DNA glycosylase</shortName>
        <ecNumber evidence="15">3.2.2.23</ecNumber>
    </recommendedName>
    <alternativeName>
        <fullName evidence="15">DNA-(apurinic or apyrimidinic site) lyase MutM</fullName>
        <shortName evidence="15">AP lyase MutM</shortName>
        <ecNumber evidence="15">4.2.99.18</ecNumber>
    </alternativeName>
</protein>
<feature type="active site" description="Proton donor; for delta-elimination activity" evidence="15">
    <location>
        <position position="260"/>
    </location>
</feature>
<dbReference type="PROSITE" id="PS01242">
    <property type="entry name" value="ZF_FPG_1"/>
    <property type="match status" value="1"/>
</dbReference>
<keyword evidence="19" id="KW-1185">Reference proteome</keyword>
<proteinExistence type="inferred from homology"/>
<feature type="domain" description="Formamidopyrimidine-DNA glycosylase catalytic" evidence="17">
    <location>
        <begin position="2"/>
        <end position="112"/>
    </location>
</feature>
<evidence type="ECO:0000256" key="5">
    <source>
        <dbReference type="ARBA" id="ARBA00022763"/>
    </source>
</evidence>
<comment type="cofactor">
    <cofactor evidence="15">
        <name>Zn(2+)</name>
        <dbReference type="ChEBI" id="CHEBI:29105"/>
    </cofactor>
    <text evidence="15">Binds 1 zinc ion per subunit.</text>
</comment>
<evidence type="ECO:0000256" key="3">
    <source>
        <dbReference type="ARBA" id="ARBA00011245"/>
    </source>
</evidence>
<dbReference type="NCBIfam" id="NF002211">
    <property type="entry name" value="PRK01103.1"/>
    <property type="match status" value="1"/>
</dbReference>